<proteinExistence type="predicted"/>
<feature type="region of interest" description="Disordered" evidence="1">
    <location>
        <begin position="1"/>
        <end position="54"/>
    </location>
</feature>
<dbReference type="EMBL" id="JAIWYP010000006">
    <property type="protein sequence ID" value="KAH3813717.1"/>
    <property type="molecule type" value="Genomic_DNA"/>
</dbReference>
<keyword evidence="3" id="KW-1185">Reference proteome</keyword>
<evidence type="ECO:0000313" key="2">
    <source>
        <dbReference type="EMBL" id="KAH3813717.1"/>
    </source>
</evidence>
<feature type="compositionally biased region" description="Basic and acidic residues" evidence="1">
    <location>
        <begin position="13"/>
        <end position="25"/>
    </location>
</feature>
<name>A0A9D4GBC5_DREPO</name>
<gene>
    <name evidence="2" type="ORF">DPMN_142183</name>
</gene>
<accession>A0A9D4GBC5</accession>
<sequence length="116" mass="13466">MSGNGRGVRRRMEKAVAKKGQRERGGGYGQSIRHRRKKKGQDGEQEEMRREGRRYQSRYQLLFLNQSQTRHSQQRHLQNVNAQKITSQMVSVLISVLFSAQTIGYHVVTTRVSTKH</sequence>
<feature type="compositionally biased region" description="Basic and acidic residues" evidence="1">
    <location>
        <begin position="40"/>
        <end position="54"/>
    </location>
</feature>
<dbReference type="AlphaFoldDB" id="A0A9D4GBC5"/>
<evidence type="ECO:0000256" key="1">
    <source>
        <dbReference type="SAM" id="MobiDB-lite"/>
    </source>
</evidence>
<evidence type="ECO:0000313" key="3">
    <source>
        <dbReference type="Proteomes" id="UP000828390"/>
    </source>
</evidence>
<protein>
    <submittedName>
        <fullName evidence="2">Uncharacterized protein</fullName>
    </submittedName>
</protein>
<dbReference type="Proteomes" id="UP000828390">
    <property type="component" value="Unassembled WGS sequence"/>
</dbReference>
<comment type="caution">
    <text evidence="2">The sequence shown here is derived from an EMBL/GenBank/DDBJ whole genome shotgun (WGS) entry which is preliminary data.</text>
</comment>
<reference evidence="2" key="1">
    <citation type="journal article" date="2019" name="bioRxiv">
        <title>The Genome of the Zebra Mussel, Dreissena polymorpha: A Resource for Invasive Species Research.</title>
        <authorList>
            <person name="McCartney M.A."/>
            <person name="Auch B."/>
            <person name="Kono T."/>
            <person name="Mallez S."/>
            <person name="Zhang Y."/>
            <person name="Obille A."/>
            <person name="Becker A."/>
            <person name="Abrahante J.E."/>
            <person name="Garbe J."/>
            <person name="Badalamenti J.P."/>
            <person name="Herman A."/>
            <person name="Mangelson H."/>
            <person name="Liachko I."/>
            <person name="Sullivan S."/>
            <person name="Sone E.D."/>
            <person name="Koren S."/>
            <person name="Silverstein K.A.T."/>
            <person name="Beckman K.B."/>
            <person name="Gohl D.M."/>
        </authorList>
    </citation>
    <scope>NUCLEOTIDE SEQUENCE</scope>
    <source>
        <strain evidence="2">Duluth1</strain>
        <tissue evidence="2">Whole animal</tissue>
    </source>
</reference>
<organism evidence="2 3">
    <name type="scientific">Dreissena polymorpha</name>
    <name type="common">Zebra mussel</name>
    <name type="synonym">Mytilus polymorpha</name>
    <dbReference type="NCBI Taxonomy" id="45954"/>
    <lineage>
        <taxon>Eukaryota</taxon>
        <taxon>Metazoa</taxon>
        <taxon>Spiralia</taxon>
        <taxon>Lophotrochozoa</taxon>
        <taxon>Mollusca</taxon>
        <taxon>Bivalvia</taxon>
        <taxon>Autobranchia</taxon>
        <taxon>Heteroconchia</taxon>
        <taxon>Euheterodonta</taxon>
        <taxon>Imparidentia</taxon>
        <taxon>Neoheterodontei</taxon>
        <taxon>Myida</taxon>
        <taxon>Dreissenoidea</taxon>
        <taxon>Dreissenidae</taxon>
        <taxon>Dreissena</taxon>
    </lineage>
</organism>
<reference evidence="2" key="2">
    <citation type="submission" date="2020-11" db="EMBL/GenBank/DDBJ databases">
        <authorList>
            <person name="McCartney M.A."/>
            <person name="Auch B."/>
            <person name="Kono T."/>
            <person name="Mallez S."/>
            <person name="Becker A."/>
            <person name="Gohl D.M."/>
            <person name="Silverstein K.A.T."/>
            <person name="Koren S."/>
            <person name="Bechman K.B."/>
            <person name="Herman A."/>
            <person name="Abrahante J.E."/>
            <person name="Garbe J."/>
        </authorList>
    </citation>
    <scope>NUCLEOTIDE SEQUENCE</scope>
    <source>
        <strain evidence="2">Duluth1</strain>
        <tissue evidence="2">Whole animal</tissue>
    </source>
</reference>